<proteinExistence type="predicted"/>
<accession>A0A1B1BG17</accession>
<evidence type="ECO:0000313" key="2">
    <source>
        <dbReference type="EMBL" id="ANP71520.1"/>
    </source>
</evidence>
<dbReference type="AlphaFoldDB" id="A0A1B1BG17"/>
<dbReference type="Proteomes" id="UP000092582">
    <property type="component" value="Chromosome 1"/>
</dbReference>
<gene>
    <name evidence="2" type="ORF">PA27867_0551</name>
</gene>
<dbReference type="KEGG" id="cart:PA27867_0551"/>
<dbReference type="EMBL" id="CP016282">
    <property type="protein sequence ID" value="ANP71520.1"/>
    <property type="molecule type" value="Genomic_DNA"/>
</dbReference>
<evidence type="ECO:0000313" key="3">
    <source>
        <dbReference type="Proteomes" id="UP000092582"/>
    </source>
</evidence>
<keyword evidence="1" id="KW-1133">Transmembrane helix</keyword>
<keyword evidence="3" id="KW-1185">Reference proteome</keyword>
<dbReference type="STRING" id="670052.PA27867_0551"/>
<name>A0A1B1BG17_9MICO</name>
<reference evidence="2 3" key="1">
    <citation type="submission" date="2016-06" db="EMBL/GenBank/DDBJ databases">
        <title>Genome sequencing of Cryobacterium arcticum PAMC 27867.</title>
        <authorList>
            <person name="Lee J."/>
            <person name="Kim O.-S."/>
        </authorList>
    </citation>
    <scope>NUCLEOTIDE SEQUENCE [LARGE SCALE GENOMIC DNA]</scope>
    <source>
        <strain evidence="2 3">PAMC 27867</strain>
    </source>
</reference>
<protein>
    <submittedName>
        <fullName evidence="2">Uncharacterized protein</fullName>
    </submittedName>
</protein>
<keyword evidence="1" id="KW-0812">Transmembrane</keyword>
<feature type="transmembrane region" description="Helical" evidence="1">
    <location>
        <begin position="60"/>
        <end position="93"/>
    </location>
</feature>
<sequence length="107" mass="11189">MRIRRPGMGCLMDIALGIVLLAASSTLFTAAVRIRARANPHDPFPFWSNPPVRPPRANLLQGLAGAALILGGFVLFPALGFFTALLFAAATVAPALAMLGHNRAAVA</sequence>
<organism evidence="2 3">
    <name type="scientific">Cryobacterium arcticum</name>
    <dbReference type="NCBI Taxonomy" id="670052"/>
    <lineage>
        <taxon>Bacteria</taxon>
        <taxon>Bacillati</taxon>
        <taxon>Actinomycetota</taxon>
        <taxon>Actinomycetes</taxon>
        <taxon>Micrococcales</taxon>
        <taxon>Microbacteriaceae</taxon>
        <taxon>Cryobacterium</taxon>
    </lineage>
</organism>
<evidence type="ECO:0000256" key="1">
    <source>
        <dbReference type="SAM" id="Phobius"/>
    </source>
</evidence>
<keyword evidence="1" id="KW-0472">Membrane</keyword>